<keyword evidence="3" id="KW-1185">Reference proteome</keyword>
<protein>
    <submittedName>
        <fullName evidence="2">Uncharacterized protein</fullName>
    </submittedName>
</protein>
<evidence type="ECO:0000313" key="2">
    <source>
        <dbReference type="EMBL" id="CAE7378376.1"/>
    </source>
</evidence>
<dbReference type="AlphaFoldDB" id="A0A812Q6T8"/>
<proteinExistence type="predicted"/>
<feature type="non-terminal residue" evidence="2">
    <location>
        <position position="1"/>
    </location>
</feature>
<feature type="region of interest" description="Disordered" evidence="1">
    <location>
        <begin position="38"/>
        <end position="83"/>
    </location>
</feature>
<comment type="caution">
    <text evidence="2">The sequence shown here is derived from an EMBL/GenBank/DDBJ whole genome shotgun (WGS) entry which is preliminary data.</text>
</comment>
<evidence type="ECO:0000313" key="3">
    <source>
        <dbReference type="Proteomes" id="UP000649617"/>
    </source>
</evidence>
<reference evidence="2" key="1">
    <citation type="submission" date="2021-02" db="EMBL/GenBank/DDBJ databases">
        <authorList>
            <person name="Dougan E. K."/>
            <person name="Rhodes N."/>
            <person name="Thang M."/>
            <person name="Chan C."/>
        </authorList>
    </citation>
    <scope>NUCLEOTIDE SEQUENCE</scope>
</reference>
<organism evidence="2 3">
    <name type="scientific">Symbiodinium pilosum</name>
    <name type="common">Dinoflagellate</name>
    <dbReference type="NCBI Taxonomy" id="2952"/>
    <lineage>
        <taxon>Eukaryota</taxon>
        <taxon>Sar</taxon>
        <taxon>Alveolata</taxon>
        <taxon>Dinophyceae</taxon>
        <taxon>Suessiales</taxon>
        <taxon>Symbiodiniaceae</taxon>
        <taxon>Symbiodinium</taxon>
    </lineage>
</organism>
<gene>
    <name evidence="2" type="ORF">SPIL2461_LOCUS9203</name>
</gene>
<accession>A0A812Q6T8</accession>
<feature type="non-terminal residue" evidence="2">
    <location>
        <position position="104"/>
    </location>
</feature>
<sequence length="104" mass="11932">FSWTQFNKDEKFVNELMRQYPKVARKVEMMFAEHYQRLDRLPDGPSAESEVPPSPRPKEAGGAEPSHPALADPKVKARSQQSAGLAEEMYRAYLREHGYKPADR</sequence>
<evidence type="ECO:0000256" key="1">
    <source>
        <dbReference type="SAM" id="MobiDB-lite"/>
    </source>
</evidence>
<dbReference type="EMBL" id="CAJNIZ010015845">
    <property type="protein sequence ID" value="CAE7378376.1"/>
    <property type="molecule type" value="Genomic_DNA"/>
</dbReference>
<name>A0A812Q6T8_SYMPI</name>
<dbReference type="Proteomes" id="UP000649617">
    <property type="component" value="Unassembled WGS sequence"/>
</dbReference>